<evidence type="ECO:0000256" key="1">
    <source>
        <dbReference type="ARBA" id="ARBA00022598"/>
    </source>
</evidence>
<evidence type="ECO:0000256" key="3">
    <source>
        <dbReference type="ARBA" id="ARBA00022741"/>
    </source>
</evidence>
<keyword evidence="7" id="KW-0378">Hydrolase</keyword>
<accession>A0A377C076</accession>
<dbReference type="InterPro" id="IPR005494">
    <property type="entry name" value="GSPS_pre-ATP-grasp-like_dom"/>
</dbReference>
<evidence type="ECO:0000256" key="2">
    <source>
        <dbReference type="ARBA" id="ARBA00022723"/>
    </source>
</evidence>
<evidence type="ECO:0000313" key="8">
    <source>
        <dbReference type="Proteomes" id="UP000254255"/>
    </source>
</evidence>
<dbReference type="FunFam" id="3.90.1720.10:FF:000004">
    <property type="entry name" value="Bifunctional glutathionylspermidine synthetase/amidase"/>
    <property type="match status" value="1"/>
</dbReference>
<evidence type="ECO:0000259" key="6">
    <source>
        <dbReference type="PROSITE" id="PS50911"/>
    </source>
</evidence>
<sequence length="426" mass="48709">MSKGTTSQDAPFGTLLGYAPGGVAIYSSDYSSLDPQEYEDDAVFRSYIDDEYMGHKWQCVEFARRFLFLNYGVVFTDVGMAWEIFSLRFLREVVNDNILPLQAFPNGSPRAPVAGALLIWDKGGEFKDTGHVAIITQLHGNKVRIAEQNVLHSPLPQGQQWTRELEMVVENGCYTLKDTFDDTTILGWMIQTEDTEYSLPQPEIAGELLKISGARLENKGQFDGKWLDEKDPLQNAYVQANGQVINQDPYHYYTITESAEQELIKATNELHLMYLHATDKVLKDDNLLALFDIPKILWPRLRLSWQRRRHHMITGRMDFCMDERGLKVYEYNADSASCHTEAGLILERWAEQGYKGNGFNPAEGLINELAGAWKHSRARPFVHIMQDKISRKTITRSLWSRRCTRRALKRVSCAGWMNWAGMLPGN</sequence>
<dbReference type="EMBL" id="UGET01000004">
    <property type="protein sequence ID" value="STL81145.1"/>
    <property type="molecule type" value="Genomic_DNA"/>
</dbReference>
<dbReference type="GO" id="GO:0008885">
    <property type="term" value="F:glutathionylspermidine synthase activity"/>
    <property type="evidence" value="ECO:0007669"/>
    <property type="project" value="TreeGrafter"/>
</dbReference>
<dbReference type="PROSITE" id="PS50911">
    <property type="entry name" value="CHAP"/>
    <property type="match status" value="1"/>
</dbReference>
<dbReference type="InterPro" id="IPR038765">
    <property type="entry name" value="Papain-like_cys_pep_sf"/>
</dbReference>
<protein>
    <submittedName>
        <fullName evidence="7">Bifunctional glutathionylspermidine synthetase/amidase [includes glutathionylspermidine synthaseglutathionylspermidine amidase]</fullName>
        <ecNumber evidence="7">3.5.1.78</ecNumber>
    </submittedName>
</protein>
<evidence type="ECO:0000256" key="5">
    <source>
        <dbReference type="ARBA" id="ARBA00022842"/>
    </source>
</evidence>
<keyword evidence="4" id="KW-0067">ATP-binding</keyword>
<feature type="domain" description="Peptidase C51" evidence="6">
    <location>
        <begin position="34"/>
        <end position="176"/>
    </location>
</feature>
<keyword evidence="5" id="KW-0460">Magnesium</keyword>
<reference evidence="7 8" key="1">
    <citation type="submission" date="2018-06" db="EMBL/GenBank/DDBJ databases">
        <authorList>
            <consortium name="Pathogen Informatics"/>
            <person name="Doyle S."/>
        </authorList>
    </citation>
    <scope>NUCLEOTIDE SEQUENCE [LARGE SCALE GENOMIC DNA]</scope>
    <source>
        <strain evidence="7 8">NCTC13148</strain>
    </source>
</reference>
<dbReference type="PANTHER" id="PTHR30094">
    <property type="entry name" value="BIFUNCTIONAL GLUTATHIONYLSPERMIDINE SYNTHETASE/AMIDASE-RELATED"/>
    <property type="match status" value="1"/>
</dbReference>
<dbReference type="SUPFAM" id="SSF56059">
    <property type="entry name" value="Glutathione synthetase ATP-binding domain-like"/>
    <property type="match status" value="1"/>
</dbReference>
<dbReference type="InterPro" id="IPR007921">
    <property type="entry name" value="CHAP_dom"/>
</dbReference>
<proteinExistence type="predicted"/>
<dbReference type="Gene3D" id="3.90.1720.10">
    <property type="entry name" value="endopeptidase domain like (from Nostoc punctiforme)"/>
    <property type="match status" value="1"/>
</dbReference>
<dbReference type="Pfam" id="PF05257">
    <property type="entry name" value="CHAP"/>
    <property type="match status" value="1"/>
</dbReference>
<dbReference type="SUPFAM" id="SSF54001">
    <property type="entry name" value="Cysteine proteinases"/>
    <property type="match status" value="1"/>
</dbReference>
<dbReference type="GO" id="GO:0008884">
    <property type="term" value="F:glutathionylspermidine amidase activity"/>
    <property type="evidence" value="ECO:0007669"/>
    <property type="project" value="UniProtKB-EC"/>
</dbReference>
<dbReference type="PANTHER" id="PTHR30094:SF0">
    <property type="entry name" value="BIFUNCTIONAL GLUTATHIONYLSPERMIDINE SYNTHETASE_AMIDASE-RELATED"/>
    <property type="match status" value="1"/>
</dbReference>
<evidence type="ECO:0000256" key="4">
    <source>
        <dbReference type="ARBA" id="ARBA00022840"/>
    </source>
</evidence>
<keyword evidence="2" id="KW-0479">Metal-binding</keyword>
<dbReference type="InterPro" id="IPR051705">
    <property type="entry name" value="Gsp_Synthetase/Amidase"/>
</dbReference>
<gene>
    <name evidence="7" type="primary">gsp_2</name>
    <name evidence="7" type="ORF">NCTC13148_02995</name>
</gene>
<dbReference type="Proteomes" id="UP000254255">
    <property type="component" value="Unassembled WGS sequence"/>
</dbReference>
<dbReference type="AlphaFoldDB" id="A0A377C076"/>
<evidence type="ECO:0000313" key="7">
    <source>
        <dbReference type="EMBL" id="STL81145.1"/>
    </source>
</evidence>
<dbReference type="Pfam" id="PF03738">
    <property type="entry name" value="GSP_synth"/>
    <property type="match status" value="1"/>
</dbReference>
<keyword evidence="1" id="KW-0436">Ligase</keyword>
<dbReference type="GO" id="GO:0005524">
    <property type="term" value="F:ATP binding"/>
    <property type="evidence" value="ECO:0007669"/>
    <property type="project" value="UniProtKB-KW"/>
</dbReference>
<name>A0A377C076_ECOLX</name>
<dbReference type="GO" id="GO:0046872">
    <property type="term" value="F:metal ion binding"/>
    <property type="evidence" value="ECO:0007669"/>
    <property type="project" value="UniProtKB-KW"/>
</dbReference>
<dbReference type="EC" id="3.5.1.78" evidence="7"/>
<organism evidence="7 8">
    <name type="scientific">Escherichia coli</name>
    <dbReference type="NCBI Taxonomy" id="562"/>
    <lineage>
        <taxon>Bacteria</taxon>
        <taxon>Pseudomonadati</taxon>
        <taxon>Pseudomonadota</taxon>
        <taxon>Gammaproteobacteria</taxon>
        <taxon>Enterobacterales</taxon>
        <taxon>Enterobacteriaceae</taxon>
        <taxon>Escherichia</taxon>
    </lineage>
</organism>
<keyword evidence="3" id="KW-0547">Nucleotide-binding</keyword>